<gene>
    <name evidence="3" type="ORF">BJ322DRAFT_1184341</name>
</gene>
<organism evidence="3 4">
    <name type="scientific">Thelephora terrestris</name>
    <dbReference type="NCBI Taxonomy" id="56493"/>
    <lineage>
        <taxon>Eukaryota</taxon>
        <taxon>Fungi</taxon>
        <taxon>Dikarya</taxon>
        <taxon>Basidiomycota</taxon>
        <taxon>Agaricomycotina</taxon>
        <taxon>Agaricomycetes</taxon>
        <taxon>Thelephorales</taxon>
        <taxon>Thelephoraceae</taxon>
        <taxon>Thelephora</taxon>
    </lineage>
</organism>
<comment type="caution">
    <text evidence="3">The sequence shown here is derived from an EMBL/GenBank/DDBJ whole genome shotgun (WGS) entry which is preliminary data.</text>
</comment>
<dbReference type="AlphaFoldDB" id="A0A9P6HGZ7"/>
<proteinExistence type="predicted"/>
<keyword evidence="4" id="KW-1185">Reference proteome</keyword>
<accession>A0A9P6HGZ7</accession>
<evidence type="ECO:0000256" key="1">
    <source>
        <dbReference type="PROSITE-ProRule" id="PRU00221"/>
    </source>
</evidence>
<feature type="repeat" description="WD" evidence="1">
    <location>
        <begin position="626"/>
        <end position="649"/>
    </location>
</feature>
<dbReference type="Pfam" id="PF00400">
    <property type="entry name" value="WD40"/>
    <property type="match status" value="1"/>
</dbReference>
<dbReference type="OrthoDB" id="3247418at2759"/>
<dbReference type="Proteomes" id="UP000736335">
    <property type="component" value="Unassembled WGS sequence"/>
</dbReference>
<dbReference type="EMBL" id="WIUZ02000005">
    <property type="protein sequence ID" value="KAF9786633.1"/>
    <property type="molecule type" value="Genomic_DNA"/>
</dbReference>
<feature type="region of interest" description="Disordered" evidence="2">
    <location>
        <begin position="538"/>
        <end position="561"/>
    </location>
</feature>
<evidence type="ECO:0000256" key="2">
    <source>
        <dbReference type="SAM" id="MobiDB-lite"/>
    </source>
</evidence>
<keyword evidence="1" id="KW-0853">WD repeat</keyword>
<dbReference type="InterPro" id="IPR036322">
    <property type="entry name" value="WD40_repeat_dom_sf"/>
</dbReference>
<reference evidence="3" key="1">
    <citation type="journal article" date="2020" name="Nat. Commun.">
        <title>Large-scale genome sequencing of mycorrhizal fungi provides insights into the early evolution of symbiotic traits.</title>
        <authorList>
            <person name="Miyauchi S."/>
            <person name="Kiss E."/>
            <person name="Kuo A."/>
            <person name="Drula E."/>
            <person name="Kohler A."/>
            <person name="Sanchez-Garcia M."/>
            <person name="Morin E."/>
            <person name="Andreopoulos B."/>
            <person name="Barry K.W."/>
            <person name="Bonito G."/>
            <person name="Buee M."/>
            <person name="Carver A."/>
            <person name="Chen C."/>
            <person name="Cichocki N."/>
            <person name="Clum A."/>
            <person name="Culley D."/>
            <person name="Crous P.W."/>
            <person name="Fauchery L."/>
            <person name="Girlanda M."/>
            <person name="Hayes R.D."/>
            <person name="Keri Z."/>
            <person name="LaButti K."/>
            <person name="Lipzen A."/>
            <person name="Lombard V."/>
            <person name="Magnuson J."/>
            <person name="Maillard F."/>
            <person name="Murat C."/>
            <person name="Nolan M."/>
            <person name="Ohm R.A."/>
            <person name="Pangilinan J."/>
            <person name="Pereira M.F."/>
            <person name="Perotto S."/>
            <person name="Peter M."/>
            <person name="Pfister S."/>
            <person name="Riley R."/>
            <person name="Sitrit Y."/>
            <person name="Stielow J.B."/>
            <person name="Szollosi G."/>
            <person name="Zifcakova L."/>
            <person name="Stursova M."/>
            <person name="Spatafora J.W."/>
            <person name="Tedersoo L."/>
            <person name="Vaario L.M."/>
            <person name="Yamada A."/>
            <person name="Yan M."/>
            <person name="Wang P."/>
            <person name="Xu J."/>
            <person name="Bruns T."/>
            <person name="Baldrian P."/>
            <person name="Vilgalys R."/>
            <person name="Dunand C."/>
            <person name="Henrissat B."/>
            <person name="Grigoriev I.V."/>
            <person name="Hibbett D."/>
            <person name="Nagy L.G."/>
            <person name="Martin F.M."/>
        </authorList>
    </citation>
    <scope>NUCLEOTIDE SEQUENCE</scope>
    <source>
        <strain evidence="3">UH-Tt-Lm1</strain>
    </source>
</reference>
<sequence length="710" mass="79302">MVVCTIHLPFTLNRLWGSLADRRFDLRCNSMGLTSPIQLATQRSITLQMAEDHEQLITRYLTEMKTLFKENKIQPIHHAALHTGDFLRLFGPTHAAQAFGGERFLEVLGMQNVSNKSGDLEATFTMSVCRSSNLQGILTNANFPQIKPSLDAFHKVADEDLRGTRLADETHYPTTKPPKPVELADDTRAAVARFLNRKHSADRLDKISIRGVIFASEKALRRDSNVIFRRLRAGGDPGPKSNILLVVQEWAVVEDEDARWRYRQFGFAGGFLCWNQAIAIHVVGVDKIISHFARTFFDQRESEHFQALAFNMFPNGSPVQSVCDTATAADSTTSPILVDLDSPQLHRYHFSLSHDTTAVGPVAPHQENENNAVTVVDGSGGPDVKLLKGISKNKRPALMSRLLDRVPLADLHYLSRGDLEQVESYILGLGQGAGLPVDEIDRAAHRLLTASRNLIRGLSQVHKDIATVMRTARDAVDNAVIDYILRHAADEGTQIYELEPLFGLPRHHKVSSEQQRILLAFIEKRWIYSFGENPPSWHAREPTASRHGTQNAQPHNSTKLDTRSRTHYRVEFLISLASIRYMAYGVITGAMIAIVKELPQPTSTIQTYIVTAILRRHVDFGYKTSLEGHDSSIMTMAFSPDGNYLAAGSTLIVYAKMVRGWVPLSRFVDLSPLTSIAWRPLNKRILYCGFGSGDVHTLLLPPTKVSETLQ</sequence>
<dbReference type="Gene3D" id="2.130.10.10">
    <property type="entry name" value="YVTN repeat-like/Quinoprotein amine dehydrogenase"/>
    <property type="match status" value="1"/>
</dbReference>
<evidence type="ECO:0000313" key="3">
    <source>
        <dbReference type="EMBL" id="KAF9786633.1"/>
    </source>
</evidence>
<protein>
    <submittedName>
        <fullName evidence="3">Uncharacterized protein</fullName>
    </submittedName>
</protein>
<dbReference type="InterPro" id="IPR015943">
    <property type="entry name" value="WD40/YVTN_repeat-like_dom_sf"/>
</dbReference>
<name>A0A9P6HGZ7_9AGAM</name>
<dbReference type="PROSITE" id="PS50082">
    <property type="entry name" value="WD_REPEATS_2"/>
    <property type="match status" value="1"/>
</dbReference>
<reference evidence="3" key="2">
    <citation type="submission" date="2020-11" db="EMBL/GenBank/DDBJ databases">
        <authorList>
            <consortium name="DOE Joint Genome Institute"/>
            <person name="Kuo A."/>
            <person name="Miyauchi S."/>
            <person name="Kiss E."/>
            <person name="Drula E."/>
            <person name="Kohler A."/>
            <person name="Sanchez-Garcia M."/>
            <person name="Andreopoulos B."/>
            <person name="Barry K.W."/>
            <person name="Bonito G."/>
            <person name="Buee M."/>
            <person name="Carver A."/>
            <person name="Chen C."/>
            <person name="Cichocki N."/>
            <person name="Clum A."/>
            <person name="Culley D."/>
            <person name="Crous P.W."/>
            <person name="Fauchery L."/>
            <person name="Girlanda M."/>
            <person name="Hayes R."/>
            <person name="Keri Z."/>
            <person name="Labutti K."/>
            <person name="Lipzen A."/>
            <person name="Lombard V."/>
            <person name="Magnuson J."/>
            <person name="Maillard F."/>
            <person name="Morin E."/>
            <person name="Murat C."/>
            <person name="Nolan M."/>
            <person name="Ohm R."/>
            <person name="Pangilinan J."/>
            <person name="Pereira M."/>
            <person name="Perotto S."/>
            <person name="Peter M."/>
            <person name="Riley R."/>
            <person name="Sitrit Y."/>
            <person name="Stielow B."/>
            <person name="Szollosi G."/>
            <person name="Zifcakova L."/>
            <person name="Stursova M."/>
            <person name="Spatafora J.W."/>
            <person name="Tedersoo L."/>
            <person name="Vaario L.-M."/>
            <person name="Yamada A."/>
            <person name="Yan M."/>
            <person name="Wang P."/>
            <person name="Xu J."/>
            <person name="Bruns T."/>
            <person name="Baldrian P."/>
            <person name="Vilgalys R."/>
            <person name="Henrissat B."/>
            <person name="Grigoriev I.V."/>
            <person name="Hibbett D."/>
            <person name="Nagy L.G."/>
            <person name="Martin F.M."/>
        </authorList>
    </citation>
    <scope>NUCLEOTIDE SEQUENCE</scope>
    <source>
        <strain evidence="3">UH-Tt-Lm1</strain>
    </source>
</reference>
<feature type="compositionally biased region" description="Polar residues" evidence="2">
    <location>
        <begin position="546"/>
        <end position="557"/>
    </location>
</feature>
<dbReference type="InterPro" id="IPR001680">
    <property type="entry name" value="WD40_rpt"/>
</dbReference>
<dbReference type="SUPFAM" id="SSF50978">
    <property type="entry name" value="WD40 repeat-like"/>
    <property type="match status" value="1"/>
</dbReference>
<evidence type="ECO:0000313" key="4">
    <source>
        <dbReference type="Proteomes" id="UP000736335"/>
    </source>
</evidence>